<keyword evidence="3 5" id="KW-1133">Transmembrane helix</keyword>
<feature type="transmembrane region" description="Helical" evidence="5">
    <location>
        <begin position="304"/>
        <end position="325"/>
    </location>
</feature>
<evidence type="ECO:0000256" key="5">
    <source>
        <dbReference type="SAM" id="Phobius"/>
    </source>
</evidence>
<feature type="transmembrane region" description="Helical" evidence="5">
    <location>
        <begin position="281"/>
        <end position="298"/>
    </location>
</feature>
<comment type="subcellular location">
    <subcellularLocation>
        <location evidence="1">Cell membrane</location>
        <topology evidence="1">Multi-pass membrane protein</topology>
    </subcellularLocation>
</comment>
<comment type="caution">
    <text evidence="7">The sequence shown here is derived from an EMBL/GenBank/DDBJ whole genome shotgun (WGS) entry which is preliminary data.</text>
</comment>
<gene>
    <name evidence="7" type="ORF">ACIBG2_34560</name>
</gene>
<dbReference type="Gene3D" id="1.20.1250.20">
    <property type="entry name" value="MFS general substrate transporter like domains"/>
    <property type="match status" value="2"/>
</dbReference>
<dbReference type="Proteomes" id="UP001612741">
    <property type="component" value="Unassembled WGS sequence"/>
</dbReference>
<feature type="domain" description="Major facilitator superfamily (MFS) profile" evidence="6">
    <location>
        <begin position="3"/>
        <end position="390"/>
    </location>
</feature>
<organism evidence="7 8">
    <name type="scientific">Nonomuraea typhae</name>
    <dbReference type="NCBI Taxonomy" id="2603600"/>
    <lineage>
        <taxon>Bacteria</taxon>
        <taxon>Bacillati</taxon>
        <taxon>Actinomycetota</taxon>
        <taxon>Actinomycetes</taxon>
        <taxon>Streptosporangiales</taxon>
        <taxon>Streptosporangiaceae</taxon>
        <taxon>Nonomuraea</taxon>
    </lineage>
</organism>
<dbReference type="InterPro" id="IPR036259">
    <property type="entry name" value="MFS_trans_sf"/>
</dbReference>
<dbReference type="PANTHER" id="PTHR23546">
    <property type="entry name" value="TRANSPORT PROTEIN"/>
    <property type="match status" value="1"/>
</dbReference>
<proteinExistence type="predicted"/>
<dbReference type="EMBL" id="JBITGY010000010">
    <property type="protein sequence ID" value="MFI6502543.1"/>
    <property type="molecule type" value="Genomic_DNA"/>
</dbReference>
<dbReference type="InterPro" id="IPR011701">
    <property type="entry name" value="MFS"/>
</dbReference>
<feature type="transmembrane region" description="Helical" evidence="5">
    <location>
        <begin position="7"/>
        <end position="25"/>
    </location>
</feature>
<dbReference type="InterPro" id="IPR001958">
    <property type="entry name" value="Tet-R_TetA/multi-R_MdtG-like"/>
</dbReference>
<reference evidence="7 8" key="1">
    <citation type="submission" date="2024-10" db="EMBL/GenBank/DDBJ databases">
        <title>The Natural Products Discovery Center: Release of the First 8490 Sequenced Strains for Exploring Actinobacteria Biosynthetic Diversity.</title>
        <authorList>
            <person name="Kalkreuter E."/>
            <person name="Kautsar S.A."/>
            <person name="Yang D."/>
            <person name="Bader C.D."/>
            <person name="Teijaro C.N."/>
            <person name="Fluegel L."/>
            <person name="Davis C.M."/>
            <person name="Simpson J.R."/>
            <person name="Lauterbach L."/>
            <person name="Steele A.D."/>
            <person name="Gui C."/>
            <person name="Meng S."/>
            <person name="Li G."/>
            <person name="Viehrig K."/>
            <person name="Ye F."/>
            <person name="Su P."/>
            <person name="Kiefer A.F."/>
            <person name="Nichols A."/>
            <person name="Cepeda A.J."/>
            <person name="Yan W."/>
            <person name="Fan B."/>
            <person name="Jiang Y."/>
            <person name="Adhikari A."/>
            <person name="Zheng C.-J."/>
            <person name="Schuster L."/>
            <person name="Cowan T.M."/>
            <person name="Smanski M.J."/>
            <person name="Chevrette M.G."/>
            <person name="De Carvalho L.P.S."/>
            <person name="Shen B."/>
        </authorList>
    </citation>
    <scope>NUCLEOTIDE SEQUENCE [LARGE SCALE GENOMIC DNA]</scope>
    <source>
        <strain evidence="7 8">NPDC050545</strain>
    </source>
</reference>
<evidence type="ECO:0000313" key="7">
    <source>
        <dbReference type="EMBL" id="MFI6502543.1"/>
    </source>
</evidence>
<evidence type="ECO:0000313" key="8">
    <source>
        <dbReference type="Proteomes" id="UP001612741"/>
    </source>
</evidence>
<evidence type="ECO:0000256" key="4">
    <source>
        <dbReference type="ARBA" id="ARBA00023136"/>
    </source>
</evidence>
<dbReference type="Pfam" id="PF07690">
    <property type="entry name" value="MFS_1"/>
    <property type="match status" value="1"/>
</dbReference>
<protein>
    <submittedName>
        <fullName evidence="7">MFS transporter</fullName>
    </submittedName>
</protein>
<dbReference type="RefSeq" id="WP_397087899.1">
    <property type="nucleotide sequence ID" value="NZ_JBITGY010000010.1"/>
</dbReference>
<keyword evidence="8" id="KW-1185">Reference proteome</keyword>
<sequence length="406" mass="41392">MARLRVLYLSVFIMFLGQQTLNPLIAPLAREVGLEEWQVGVIISTAAVVVVLTSQFWGRKSTQWGRKPVLVGALAGAALAMLAFAVLAQLGIAAVLGGGALFGLFVLTRGVLFGAAFAAVPPTASAYVADATGNERDRLAGMAAIGAAQGIAMIAGAAVGGLLGGLGMLAPLYAVPLLLGIGALIVLALVKPQDPRELVTAPPRVNPLDRRVWPFLVAGFGIFTSLGFVQILVGFLLQDRNALPATATATATGGTMLAAGIGMLLAQVVIVPRTSWPARKLMRAGTAVALIGLALLVPDLGIPVFVAAVFVTGLGLGLAIPGYSAGPTFAMTKEEQGGLAGVVAANNALTFVLAPVLATGLYELSPLAPLVIAVAIMGLVLVLLFAHPLLRAAEPVRQEEPTGTAG</sequence>
<keyword evidence="2 5" id="KW-0812">Transmembrane</keyword>
<dbReference type="PRINTS" id="PR01035">
    <property type="entry name" value="TCRTETA"/>
</dbReference>
<feature type="transmembrane region" description="Helical" evidence="5">
    <location>
        <begin position="211"/>
        <end position="237"/>
    </location>
</feature>
<feature type="transmembrane region" description="Helical" evidence="5">
    <location>
        <begin position="170"/>
        <end position="190"/>
    </location>
</feature>
<feature type="transmembrane region" description="Helical" evidence="5">
    <location>
        <begin position="100"/>
        <end position="120"/>
    </location>
</feature>
<name>A0ABW7Z376_9ACTN</name>
<dbReference type="PROSITE" id="PS50850">
    <property type="entry name" value="MFS"/>
    <property type="match status" value="1"/>
</dbReference>
<feature type="transmembrane region" description="Helical" evidence="5">
    <location>
        <begin position="37"/>
        <end position="57"/>
    </location>
</feature>
<feature type="transmembrane region" description="Helical" evidence="5">
    <location>
        <begin position="370"/>
        <end position="390"/>
    </location>
</feature>
<dbReference type="PANTHER" id="PTHR23546:SF1">
    <property type="entry name" value="MEMBRANE PROTEIN"/>
    <property type="match status" value="1"/>
</dbReference>
<keyword evidence="4 5" id="KW-0472">Membrane</keyword>
<evidence type="ECO:0000256" key="2">
    <source>
        <dbReference type="ARBA" id="ARBA00022692"/>
    </source>
</evidence>
<feature type="transmembrane region" description="Helical" evidence="5">
    <location>
        <begin position="337"/>
        <end position="358"/>
    </location>
</feature>
<feature type="transmembrane region" description="Helical" evidence="5">
    <location>
        <begin position="69"/>
        <end position="94"/>
    </location>
</feature>
<accession>A0ABW7Z376</accession>
<evidence type="ECO:0000259" key="6">
    <source>
        <dbReference type="PROSITE" id="PS50850"/>
    </source>
</evidence>
<feature type="transmembrane region" description="Helical" evidence="5">
    <location>
        <begin position="249"/>
        <end position="269"/>
    </location>
</feature>
<dbReference type="InterPro" id="IPR020846">
    <property type="entry name" value="MFS_dom"/>
</dbReference>
<dbReference type="SUPFAM" id="SSF103473">
    <property type="entry name" value="MFS general substrate transporter"/>
    <property type="match status" value="1"/>
</dbReference>
<feature type="transmembrane region" description="Helical" evidence="5">
    <location>
        <begin position="141"/>
        <end position="164"/>
    </location>
</feature>
<evidence type="ECO:0000256" key="1">
    <source>
        <dbReference type="ARBA" id="ARBA00004651"/>
    </source>
</evidence>
<evidence type="ECO:0000256" key="3">
    <source>
        <dbReference type="ARBA" id="ARBA00022989"/>
    </source>
</evidence>